<evidence type="ECO:0000313" key="5">
    <source>
        <dbReference type="Proteomes" id="UP000050430"/>
    </source>
</evidence>
<dbReference type="STRING" id="229920.ADM99_01215"/>
<keyword evidence="5" id="KW-1185">Reference proteome</keyword>
<organism evidence="4 5">
    <name type="scientific">Leptolinea tardivitalis</name>
    <dbReference type="NCBI Taxonomy" id="229920"/>
    <lineage>
        <taxon>Bacteria</taxon>
        <taxon>Bacillati</taxon>
        <taxon>Chloroflexota</taxon>
        <taxon>Anaerolineae</taxon>
        <taxon>Anaerolineales</taxon>
        <taxon>Anaerolineaceae</taxon>
        <taxon>Leptolinea</taxon>
    </lineage>
</organism>
<dbReference type="NCBIfam" id="TIGR01981">
    <property type="entry name" value="sufD"/>
    <property type="match status" value="1"/>
</dbReference>
<gene>
    <name evidence="4" type="ORF">ADM99_01215</name>
</gene>
<dbReference type="SUPFAM" id="SSF101960">
    <property type="entry name" value="Stabilizer of iron transporter SufD"/>
    <property type="match status" value="1"/>
</dbReference>
<evidence type="ECO:0008006" key="6">
    <source>
        <dbReference type="Google" id="ProtNLM"/>
    </source>
</evidence>
<dbReference type="PANTHER" id="PTHR43575">
    <property type="entry name" value="PROTEIN ABCI7, CHLOROPLASTIC"/>
    <property type="match status" value="1"/>
</dbReference>
<dbReference type="EMBL" id="LGCK01000002">
    <property type="protein sequence ID" value="KPL74799.1"/>
    <property type="molecule type" value="Genomic_DNA"/>
</dbReference>
<proteinExistence type="inferred from homology"/>
<dbReference type="AlphaFoldDB" id="A0A0P6XR34"/>
<evidence type="ECO:0000313" key="4">
    <source>
        <dbReference type="EMBL" id="KPL74799.1"/>
    </source>
</evidence>
<dbReference type="GO" id="GO:0016226">
    <property type="term" value="P:iron-sulfur cluster assembly"/>
    <property type="evidence" value="ECO:0007669"/>
    <property type="project" value="InterPro"/>
</dbReference>
<feature type="domain" description="SUF system FeS cluster assembly SufBD core" evidence="2">
    <location>
        <begin position="165"/>
        <end position="394"/>
    </location>
</feature>
<evidence type="ECO:0000259" key="2">
    <source>
        <dbReference type="Pfam" id="PF01458"/>
    </source>
</evidence>
<comment type="similarity">
    <text evidence="1">Belongs to the iron-sulfur cluster assembly SufBD family.</text>
</comment>
<comment type="caution">
    <text evidence="4">The sequence shown here is derived from an EMBL/GenBank/DDBJ whole genome shotgun (WGS) entry which is preliminary data.</text>
</comment>
<dbReference type="PATRIC" id="fig|229920.5.peg.3057"/>
<dbReference type="InterPro" id="IPR000825">
    <property type="entry name" value="SUF_FeS_clus_asmbl_SufBD_core"/>
</dbReference>
<dbReference type="InterPro" id="IPR011542">
    <property type="entry name" value="SUF_FeS_clus_asmbl_SufD"/>
</dbReference>
<dbReference type="Proteomes" id="UP000050430">
    <property type="component" value="Unassembled WGS sequence"/>
</dbReference>
<dbReference type="InterPro" id="IPR055346">
    <property type="entry name" value="Fe-S_cluster_assembly_SufBD"/>
</dbReference>
<dbReference type="InterPro" id="IPR045595">
    <property type="entry name" value="SufBD_N"/>
</dbReference>
<dbReference type="InterPro" id="IPR037284">
    <property type="entry name" value="SUF_FeS_clus_asmbl_SufBD_sf"/>
</dbReference>
<dbReference type="Pfam" id="PF01458">
    <property type="entry name" value="SUFBD_core"/>
    <property type="match status" value="1"/>
</dbReference>
<protein>
    <recommendedName>
        <fullName evidence="6">Fe-S cluster assembly protein SufD</fullName>
    </recommendedName>
</protein>
<reference evidence="4 5" key="1">
    <citation type="submission" date="2015-07" db="EMBL/GenBank/DDBJ databases">
        <title>Genome sequence of Leptolinea tardivitalis DSM 16556.</title>
        <authorList>
            <person name="Hemp J."/>
            <person name="Ward L.M."/>
            <person name="Pace L.A."/>
            <person name="Fischer W.W."/>
        </authorList>
    </citation>
    <scope>NUCLEOTIDE SEQUENCE [LARGE SCALE GENOMIC DNA]</scope>
    <source>
        <strain evidence="4 5">YMTK-2</strain>
    </source>
</reference>
<dbReference type="Pfam" id="PF19295">
    <property type="entry name" value="SufBD_N"/>
    <property type="match status" value="1"/>
</dbReference>
<dbReference type="PANTHER" id="PTHR43575:SF1">
    <property type="entry name" value="PROTEIN ABCI7, CHLOROPLASTIC"/>
    <property type="match status" value="1"/>
</dbReference>
<evidence type="ECO:0000256" key="1">
    <source>
        <dbReference type="ARBA" id="ARBA00043967"/>
    </source>
</evidence>
<sequence>MVPEKAKDLAAVREHAWEVYKTQGIPATTEEAWRRTDLSRLNAGQFGLQNNDLNDYSAATPPEEILRPLADTEQAGQIILSINDEKIKLSNDLLEKGVVFTTFSELRKNNPSLLARYIGKIVKPEEGLFPAMVQAFGQDGIFLFIPKNVKISQPLHSIIWGAIEKTARLSHVIVVLEENSEATFIHETASPENENGSAFHAGIVEILIGENARLQFVELQSLGKNVWNFSNERARVENQGTIEWTFGAIGSRLTKNFTDLDLVGEGATGKMSGFYFTDGTQHLDHDTQQNHLAPHTTSDLLFKGALLDNSHSVWQGMIYVAPGAQKTDGYQANRNLILSRNAHADSIPGLEIKADDVRCTHGATVGKIDKDELFYLLSRGIPQKEAERLIVEGFFDPIMQRIPFEGVRNRFQQYIHNKMAV</sequence>
<name>A0A0P6XR34_9CHLR</name>
<accession>A0A0P6XR34</accession>
<evidence type="ECO:0000259" key="3">
    <source>
        <dbReference type="Pfam" id="PF19295"/>
    </source>
</evidence>
<feature type="domain" description="SUF system FeS cluster assembly SufBD N-terminal" evidence="3">
    <location>
        <begin position="6"/>
        <end position="155"/>
    </location>
</feature>